<evidence type="ECO:0000259" key="2">
    <source>
        <dbReference type="Pfam" id="PF04248"/>
    </source>
</evidence>
<feature type="compositionally biased region" description="Basic and acidic residues" evidence="1">
    <location>
        <begin position="1"/>
        <end position="25"/>
    </location>
</feature>
<evidence type="ECO:0000313" key="3">
    <source>
        <dbReference type="EMBL" id="GLW71598.1"/>
    </source>
</evidence>
<dbReference type="PANTHER" id="PTHR43058:SF1">
    <property type="entry name" value="DUF427 DOMAIN-CONTAINING PROTEIN"/>
    <property type="match status" value="1"/>
</dbReference>
<sequence>MHERCEWTAPEPRRSLFPQGEDRRPQGAPHGKQVRQGMAQRDVRTAESVWDYPRPPVVVPDDRLVEVSFAGRVIASSRRALRVLETSHPPVFYLPPADVATELLRPVDGSTFCEWKGRAQYWDVEVDGRFSVRAAWSYPHPAPGYRELRGHLAFYPSRMERCTVAGEVVRPQEGGFYGGWITEEITGPFKGLPPTAGW</sequence>
<accession>A0A9W6V2U4</accession>
<reference evidence="3" key="1">
    <citation type="submission" date="2023-02" db="EMBL/GenBank/DDBJ databases">
        <title>Kitasatospora phosalacinea NBRC 14627.</title>
        <authorList>
            <person name="Ichikawa N."/>
            <person name="Sato H."/>
            <person name="Tonouchi N."/>
        </authorList>
    </citation>
    <scope>NUCLEOTIDE SEQUENCE</scope>
    <source>
        <strain evidence="3">NBRC 14627</strain>
    </source>
</reference>
<dbReference type="Pfam" id="PF04248">
    <property type="entry name" value="NTP_transf_9"/>
    <property type="match status" value="1"/>
</dbReference>
<name>A0A9W6V2U4_9ACTN</name>
<dbReference type="AlphaFoldDB" id="A0A9W6V2U4"/>
<protein>
    <recommendedName>
        <fullName evidence="2">DUF427 domain-containing protein</fullName>
    </recommendedName>
</protein>
<dbReference type="Proteomes" id="UP001165041">
    <property type="component" value="Unassembled WGS sequence"/>
</dbReference>
<evidence type="ECO:0000256" key="1">
    <source>
        <dbReference type="SAM" id="MobiDB-lite"/>
    </source>
</evidence>
<feature type="domain" description="DUF427" evidence="2">
    <location>
        <begin position="65"/>
        <end position="156"/>
    </location>
</feature>
<dbReference type="PANTHER" id="PTHR43058">
    <property type="entry name" value="SLR0655 PROTEIN"/>
    <property type="match status" value="1"/>
</dbReference>
<dbReference type="InterPro" id="IPR038694">
    <property type="entry name" value="DUF427_sf"/>
</dbReference>
<comment type="caution">
    <text evidence="3">The sequence shown here is derived from an EMBL/GenBank/DDBJ whole genome shotgun (WGS) entry which is preliminary data.</text>
</comment>
<dbReference type="InterPro" id="IPR007361">
    <property type="entry name" value="DUF427"/>
</dbReference>
<evidence type="ECO:0000313" key="4">
    <source>
        <dbReference type="Proteomes" id="UP001165041"/>
    </source>
</evidence>
<gene>
    <name evidence="3" type="ORF">Kpho02_38970</name>
</gene>
<organism evidence="3 4">
    <name type="scientific">Kitasatospora phosalacinea</name>
    <dbReference type="NCBI Taxonomy" id="2065"/>
    <lineage>
        <taxon>Bacteria</taxon>
        <taxon>Bacillati</taxon>
        <taxon>Actinomycetota</taxon>
        <taxon>Actinomycetes</taxon>
        <taxon>Kitasatosporales</taxon>
        <taxon>Streptomycetaceae</taxon>
        <taxon>Kitasatospora</taxon>
    </lineage>
</organism>
<proteinExistence type="predicted"/>
<feature type="region of interest" description="Disordered" evidence="1">
    <location>
        <begin position="1"/>
        <end position="42"/>
    </location>
</feature>
<dbReference type="Gene3D" id="2.170.150.40">
    <property type="entry name" value="Domain of unknown function (DUF427)"/>
    <property type="match status" value="1"/>
</dbReference>
<dbReference type="EMBL" id="BSSA01000012">
    <property type="protein sequence ID" value="GLW71598.1"/>
    <property type="molecule type" value="Genomic_DNA"/>
</dbReference>